<proteinExistence type="predicted"/>
<evidence type="ECO:0000259" key="1">
    <source>
        <dbReference type="Pfam" id="PF01738"/>
    </source>
</evidence>
<accession>A0A4U0UCN8</accession>
<keyword evidence="3" id="KW-1185">Reference proteome</keyword>
<gene>
    <name evidence="2" type="ORF">B0A50_01322</name>
</gene>
<dbReference type="PANTHER" id="PTHR17630:SF55">
    <property type="entry name" value="DIENELACTONE HYDROLASE FAMILY PROTEIN (AFU_ORTHOLOGUE AFUA_1G01900)"/>
    <property type="match status" value="1"/>
</dbReference>
<feature type="domain" description="Dienelactone hydrolase" evidence="1">
    <location>
        <begin position="31"/>
        <end position="250"/>
    </location>
</feature>
<dbReference type="PANTHER" id="PTHR17630">
    <property type="entry name" value="DIENELACTONE HYDROLASE"/>
    <property type="match status" value="1"/>
</dbReference>
<dbReference type="Gene3D" id="3.40.50.1820">
    <property type="entry name" value="alpha/beta hydrolase"/>
    <property type="match status" value="1"/>
</dbReference>
<dbReference type="AlphaFoldDB" id="A0A4U0UCN8"/>
<evidence type="ECO:0000313" key="2">
    <source>
        <dbReference type="EMBL" id="TKA32075.1"/>
    </source>
</evidence>
<sequence>MQSCCATGFKWEGTPTGREDTIDNHPVYISGDSKDRAILFNHDAFGWQLNNARLLADHFAKEVGATVYLPDFFHGNAFGENDVVSVPDGDSFKMQPREGFDMGKWFAENGMDIRLPEVIGVAKALRKQYSWVGAVGYCWGGAINFKLASKDHGGLVDCVCIAHPGGTTEDEVRKIAVPIQILAPEHDPTFQPQMRDFCNTEIPKLNVDYNFQYFPGMVHGFATRCDPSKEAEKRALELAKNAFVYWLSTHAK</sequence>
<dbReference type="InterPro" id="IPR002925">
    <property type="entry name" value="Dienelactn_hydro"/>
</dbReference>
<name>A0A4U0UCN8_9PEZI</name>
<protein>
    <recommendedName>
        <fullName evidence="1">Dienelactone hydrolase domain-containing protein</fullName>
    </recommendedName>
</protein>
<comment type="caution">
    <text evidence="2">The sequence shown here is derived from an EMBL/GenBank/DDBJ whole genome shotgun (WGS) entry which is preliminary data.</text>
</comment>
<dbReference type="SUPFAM" id="SSF53474">
    <property type="entry name" value="alpha/beta-Hydrolases"/>
    <property type="match status" value="1"/>
</dbReference>
<dbReference type="InterPro" id="IPR029058">
    <property type="entry name" value="AB_hydrolase_fold"/>
</dbReference>
<reference evidence="2 3" key="1">
    <citation type="submission" date="2017-03" db="EMBL/GenBank/DDBJ databases">
        <title>Genomes of endolithic fungi from Antarctica.</title>
        <authorList>
            <person name="Coleine C."/>
            <person name="Masonjones S."/>
            <person name="Stajich J.E."/>
        </authorList>
    </citation>
    <scope>NUCLEOTIDE SEQUENCE [LARGE SCALE GENOMIC DNA]</scope>
    <source>
        <strain evidence="2 3">CCFEE 6315</strain>
    </source>
</reference>
<dbReference type="Proteomes" id="UP000308549">
    <property type="component" value="Unassembled WGS sequence"/>
</dbReference>
<dbReference type="GO" id="GO:0016787">
    <property type="term" value="F:hydrolase activity"/>
    <property type="evidence" value="ECO:0007669"/>
    <property type="project" value="InterPro"/>
</dbReference>
<dbReference type="EMBL" id="NAJL01000006">
    <property type="protein sequence ID" value="TKA32075.1"/>
    <property type="molecule type" value="Genomic_DNA"/>
</dbReference>
<evidence type="ECO:0000313" key="3">
    <source>
        <dbReference type="Proteomes" id="UP000308549"/>
    </source>
</evidence>
<organism evidence="2 3">
    <name type="scientific">Salinomyces thailandicus</name>
    <dbReference type="NCBI Taxonomy" id="706561"/>
    <lineage>
        <taxon>Eukaryota</taxon>
        <taxon>Fungi</taxon>
        <taxon>Dikarya</taxon>
        <taxon>Ascomycota</taxon>
        <taxon>Pezizomycotina</taxon>
        <taxon>Dothideomycetes</taxon>
        <taxon>Dothideomycetidae</taxon>
        <taxon>Mycosphaerellales</taxon>
        <taxon>Teratosphaeriaceae</taxon>
        <taxon>Salinomyces</taxon>
    </lineage>
</organism>
<dbReference type="Pfam" id="PF01738">
    <property type="entry name" value="DLH"/>
    <property type="match status" value="1"/>
</dbReference>
<dbReference type="OrthoDB" id="10019231at2759"/>